<dbReference type="Proteomes" id="UP000295453">
    <property type="component" value="Unassembled WGS sequence"/>
</dbReference>
<dbReference type="FunFam" id="1.10.340.30:FF:000003">
    <property type="entry name" value="A/G-specific adenine glycosylase"/>
    <property type="match status" value="1"/>
</dbReference>
<dbReference type="GO" id="GO:0035485">
    <property type="term" value="F:adenine/guanine mispair binding"/>
    <property type="evidence" value="ECO:0007669"/>
    <property type="project" value="TreeGrafter"/>
</dbReference>
<dbReference type="InterPro" id="IPR003265">
    <property type="entry name" value="HhH-GPD_domain"/>
</dbReference>
<evidence type="ECO:0000256" key="3">
    <source>
        <dbReference type="ARBA" id="ARBA00008343"/>
    </source>
</evidence>
<dbReference type="CDD" id="cd00056">
    <property type="entry name" value="ENDO3c"/>
    <property type="match status" value="1"/>
</dbReference>
<dbReference type="Gene3D" id="1.10.1670.10">
    <property type="entry name" value="Helix-hairpin-Helix base-excision DNA repair enzymes (C-terminal)"/>
    <property type="match status" value="1"/>
</dbReference>
<evidence type="ECO:0000313" key="16">
    <source>
        <dbReference type="Proteomes" id="UP000295453"/>
    </source>
</evidence>
<dbReference type="GO" id="GO:0000701">
    <property type="term" value="F:purine-specific mismatch base pair DNA N-glycosylase activity"/>
    <property type="evidence" value="ECO:0007669"/>
    <property type="project" value="UniProtKB-EC"/>
</dbReference>
<accession>A0A4V2NXL1</accession>
<dbReference type="GO" id="GO:0006284">
    <property type="term" value="P:base-excision repair"/>
    <property type="evidence" value="ECO:0007669"/>
    <property type="project" value="InterPro"/>
</dbReference>
<dbReference type="PANTHER" id="PTHR42944:SF1">
    <property type="entry name" value="ADENINE DNA GLYCOSYLASE"/>
    <property type="match status" value="1"/>
</dbReference>
<feature type="domain" description="HhH-GPD" evidence="14">
    <location>
        <begin position="48"/>
        <end position="200"/>
    </location>
</feature>
<evidence type="ECO:0000256" key="8">
    <source>
        <dbReference type="ARBA" id="ARBA00022763"/>
    </source>
</evidence>
<keyword evidence="11" id="KW-0411">Iron-sulfur</keyword>
<reference evidence="15 16" key="1">
    <citation type="submission" date="2019-03" db="EMBL/GenBank/DDBJ databases">
        <authorList>
            <person name="Kim M.K.M."/>
        </authorList>
    </citation>
    <scope>NUCLEOTIDE SEQUENCE [LARGE SCALE GENOMIC DNA]</scope>
    <source>
        <strain evidence="15 16">18JY15-6</strain>
    </source>
</reference>
<comment type="catalytic activity">
    <reaction evidence="1">
        <text>Hydrolyzes free adenine bases from 7,8-dihydro-8-oxoguanine:adenine mismatched double-stranded DNA, leaving an apurinic site.</text>
        <dbReference type="EC" id="3.2.2.31"/>
    </reaction>
</comment>
<comment type="similarity">
    <text evidence="3">Belongs to the Nth/MutY family.</text>
</comment>
<keyword evidence="10" id="KW-0408">Iron</keyword>
<dbReference type="SMART" id="SM00525">
    <property type="entry name" value="FES"/>
    <property type="match status" value="1"/>
</dbReference>
<dbReference type="Gene3D" id="1.10.340.30">
    <property type="entry name" value="Hypothetical protein, domain 2"/>
    <property type="match status" value="1"/>
</dbReference>
<comment type="cofactor">
    <cofactor evidence="2">
        <name>[4Fe-4S] cluster</name>
        <dbReference type="ChEBI" id="CHEBI:49883"/>
    </cofactor>
</comment>
<evidence type="ECO:0000256" key="11">
    <source>
        <dbReference type="ARBA" id="ARBA00023014"/>
    </source>
</evidence>
<dbReference type="InterPro" id="IPR044298">
    <property type="entry name" value="MIG/MutY"/>
</dbReference>
<evidence type="ECO:0000256" key="4">
    <source>
        <dbReference type="ARBA" id="ARBA00012045"/>
    </source>
</evidence>
<dbReference type="InterPro" id="IPR004036">
    <property type="entry name" value="Endonuclease-III-like_CS2"/>
</dbReference>
<name>A0A4V2NXL1_9ACTN</name>
<keyword evidence="16" id="KW-1185">Reference proteome</keyword>
<comment type="caution">
    <text evidence="15">The sequence shown here is derived from an EMBL/GenBank/DDBJ whole genome shotgun (WGS) entry which is preliminary data.</text>
</comment>
<dbReference type="OrthoDB" id="9802365at2"/>
<evidence type="ECO:0000313" key="15">
    <source>
        <dbReference type="EMBL" id="TCJ21672.1"/>
    </source>
</evidence>
<dbReference type="GO" id="GO:0034039">
    <property type="term" value="F:8-oxo-7,8-dihydroguanine DNA N-glycosylase activity"/>
    <property type="evidence" value="ECO:0007669"/>
    <property type="project" value="TreeGrafter"/>
</dbReference>
<dbReference type="InterPro" id="IPR011257">
    <property type="entry name" value="DNA_glycosylase"/>
</dbReference>
<organism evidence="15 16">
    <name type="scientific">Nocardioides jejuensis</name>
    <dbReference type="NCBI Taxonomy" id="2502782"/>
    <lineage>
        <taxon>Bacteria</taxon>
        <taxon>Bacillati</taxon>
        <taxon>Actinomycetota</taxon>
        <taxon>Actinomycetes</taxon>
        <taxon>Propionibacteriales</taxon>
        <taxon>Nocardioidaceae</taxon>
        <taxon>Nocardioides</taxon>
    </lineage>
</organism>
<proteinExistence type="inferred from homology"/>
<dbReference type="GO" id="GO:0051539">
    <property type="term" value="F:4 iron, 4 sulfur cluster binding"/>
    <property type="evidence" value="ECO:0007669"/>
    <property type="project" value="UniProtKB-KW"/>
</dbReference>
<dbReference type="GO" id="GO:0032357">
    <property type="term" value="F:oxidized purine DNA binding"/>
    <property type="evidence" value="ECO:0007669"/>
    <property type="project" value="TreeGrafter"/>
</dbReference>
<dbReference type="GO" id="GO:0006298">
    <property type="term" value="P:mismatch repair"/>
    <property type="evidence" value="ECO:0007669"/>
    <property type="project" value="TreeGrafter"/>
</dbReference>
<keyword evidence="13" id="KW-0326">Glycosidase</keyword>
<evidence type="ECO:0000256" key="12">
    <source>
        <dbReference type="ARBA" id="ARBA00023204"/>
    </source>
</evidence>
<dbReference type="InterPro" id="IPR023170">
    <property type="entry name" value="HhH_base_excis_C"/>
</dbReference>
<protein>
    <recommendedName>
        <fullName evidence="5">Adenine DNA glycosylase</fullName>
        <ecNumber evidence="4">3.2.2.31</ecNumber>
    </recommendedName>
</protein>
<dbReference type="PANTHER" id="PTHR42944">
    <property type="entry name" value="ADENINE DNA GLYCOSYLASE"/>
    <property type="match status" value="1"/>
</dbReference>
<evidence type="ECO:0000256" key="2">
    <source>
        <dbReference type="ARBA" id="ARBA00001966"/>
    </source>
</evidence>
<dbReference type="Pfam" id="PF10576">
    <property type="entry name" value="EndIII_4Fe-2S"/>
    <property type="match status" value="1"/>
</dbReference>
<keyword evidence="7" id="KW-0479">Metal-binding</keyword>
<keyword evidence="8" id="KW-0227">DNA damage</keyword>
<dbReference type="GO" id="GO:0046872">
    <property type="term" value="F:metal ion binding"/>
    <property type="evidence" value="ECO:0007669"/>
    <property type="project" value="UniProtKB-KW"/>
</dbReference>
<evidence type="ECO:0000256" key="9">
    <source>
        <dbReference type="ARBA" id="ARBA00022801"/>
    </source>
</evidence>
<evidence type="ECO:0000259" key="14">
    <source>
        <dbReference type="SMART" id="SM00478"/>
    </source>
</evidence>
<evidence type="ECO:0000256" key="13">
    <source>
        <dbReference type="ARBA" id="ARBA00023295"/>
    </source>
</evidence>
<evidence type="ECO:0000256" key="5">
    <source>
        <dbReference type="ARBA" id="ARBA00022023"/>
    </source>
</evidence>
<keyword evidence="6" id="KW-0004">4Fe-4S</keyword>
<keyword evidence="9" id="KW-0378">Hydrolase</keyword>
<keyword evidence="12" id="KW-0234">DNA repair</keyword>
<sequence>MNGPPAATEVAATVLTDAVREWYDANQRALPWRSGDRTPWGVLTSEIMLQQTPVARVLPVWTAWMERWPTPATLAAASTEDVLRAWGRLGYPRRALNLHHAAIAVMDRHGGVLPDDEATLRMLPGIGEYTAAAISSFAYGKRAVVLDTNVRRVIARAVAGAEFPQPSLNNTERDRARSLVPEDTADAAHWAIAVMELGALICTARAPSCEACPIANLCAWRAAGSPPYDGPTRRTQKFEGTDRQIRGRLMSVLREGTGPVDGLALTAAWPDGPRRDQCLAGLIDEGLVDLTEGGMYRLGSGA</sequence>
<dbReference type="Pfam" id="PF00730">
    <property type="entry name" value="HhH-GPD"/>
    <property type="match status" value="1"/>
</dbReference>
<evidence type="ECO:0000256" key="10">
    <source>
        <dbReference type="ARBA" id="ARBA00023004"/>
    </source>
</evidence>
<evidence type="ECO:0000256" key="1">
    <source>
        <dbReference type="ARBA" id="ARBA00000843"/>
    </source>
</evidence>
<dbReference type="AlphaFoldDB" id="A0A4V2NXL1"/>
<dbReference type="InterPro" id="IPR003651">
    <property type="entry name" value="Endonuclease3_FeS-loop_motif"/>
</dbReference>
<evidence type="ECO:0000256" key="6">
    <source>
        <dbReference type="ARBA" id="ARBA00022485"/>
    </source>
</evidence>
<dbReference type="EMBL" id="SJZJ01000031">
    <property type="protein sequence ID" value="TCJ21672.1"/>
    <property type="molecule type" value="Genomic_DNA"/>
</dbReference>
<dbReference type="EC" id="3.2.2.31" evidence="4"/>
<gene>
    <name evidence="15" type="ORF">EPD65_14555</name>
</gene>
<evidence type="ECO:0000256" key="7">
    <source>
        <dbReference type="ARBA" id="ARBA00022723"/>
    </source>
</evidence>
<dbReference type="SMART" id="SM00478">
    <property type="entry name" value="ENDO3c"/>
    <property type="match status" value="1"/>
</dbReference>
<dbReference type="PROSITE" id="PS01155">
    <property type="entry name" value="ENDONUCLEASE_III_2"/>
    <property type="match status" value="1"/>
</dbReference>
<dbReference type="SUPFAM" id="SSF48150">
    <property type="entry name" value="DNA-glycosylase"/>
    <property type="match status" value="1"/>
</dbReference>